<dbReference type="Proteomes" id="UP000324907">
    <property type="component" value="Unassembled WGS sequence"/>
</dbReference>
<sequence length="1011" mass="106338">MARGKGGRKGGSSRSRKSSGPAVSAKGQLGKSIQKRKIKDAMERKRLAREGPDLESMGLETAGSRLISVTDTNTVEDFMAAATMAERSFAAERRVGGQHDELVMLGSDGEIVAMGAGAAAEAAKPDVTDESGVMPLRVPRRPAWHEGISAKELHRNENNAFLRWRRTLADLEEEHTSAVASGAGGELGGVAVTPFEKNIEMWRQLWRVVERADVVVQVVDARQPLLYRCPDIEDYAREINPLKQSLLLVNKADYLSPRQRLEWGRHLSERGVAFAFFSAHAELKKLEDEARNAARVGMGVFSALEEGADLRIDADRASVGSGAVADGSDDEAEDEDAEAKAGARDGAASDEDEDEDEDGSASVASDVSSTAGGAGGALLKGADMSAASRSAHAAALAELEAEAAAAEARIATEAAEEQAAAESLGASPELRAACKVLDREGLLDMLRDRYGWLRAHVTAGQVTEKASARLQEEADKARRRLEALDAAEAEADEFGGFSSEALRSDARAAPEEDEEEEGRKGAAAARGDDGLEGDSEDDEPAEAAAGSAASAADGAASGVRPKRKVGFYMPGGKDAEEAEAAAAGIGNGVRWAPDVSDTAAASAALEEVEGRKLTIGTVGYPNVGKSSVINALLGVTASSHRQKRAGVGATPGKTKHFQTLHLSDDMTLCDCPGLVFPSFVSTRAEMVIAGVLPVDQMRQHIPPVSLVCQRIPRHILEGKYGIKIRKPGMVEDPHRPPHARELLDALCKMRGYMASTHAGTDQPRGSRVVLKDFLNGDLLYVHPPPGISGTRRAAFLSETSAHRGIVLGSSNVDSQMEARATELSAGGIGWADNVLLPSAAAIDMAGGDADRAAAAAAAAATSAAGGAAGDAADEAAAAAAEAPAMTAEEIAMAAFMQEDDEEMTKLVSAAAATDATGGRAGRADKRAKRAGRRARRPRKGERDPDPYGTQLTEEEMLLGVVSEAERRQRRQRMGRGEVDVRVMTGSARNPADVGPGSSFTRVVRPFPARPE</sequence>
<evidence type="ECO:0000256" key="2">
    <source>
        <dbReference type="ARBA" id="ARBA00022741"/>
    </source>
</evidence>
<feature type="compositionally biased region" description="Low complexity" evidence="6">
    <location>
        <begin position="360"/>
        <end position="371"/>
    </location>
</feature>
<keyword evidence="5" id="KW-0175">Coiled coil</keyword>
<evidence type="ECO:0000256" key="3">
    <source>
        <dbReference type="ARBA" id="ARBA00022801"/>
    </source>
</evidence>
<feature type="coiled-coil region" evidence="5">
    <location>
        <begin position="389"/>
        <end position="416"/>
    </location>
</feature>
<feature type="region of interest" description="Disordered" evidence="6">
    <location>
        <begin position="320"/>
        <end position="371"/>
    </location>
</feature>
<keyword evidence="3" id="KW-0378">Hydrolase</keyword>
<protein>
    <recommendedName>
        <fullName evidence="7">G domain-containing protein</fullName>
    </recommendedName>
</protein>
<keyword evidence="2" id="KW-0547">Nucleotide-binding</keyword>
<feature type="compositionally biased region" description="Basic and acidic residues" evidence="6">
    <location>
        <begin position="39"/>
        <end position="52"/>
    </location>
</feature>
<dbReference type="SUPFAM" id="SSF52540">
    <property type="entry name" value="P-loop containing nucleoside triphosphate hydrolases"/>
    <property type="match status" value="1"/>
</dbReference>
<name>A0A5A8D0S4_CAFRO</name>
<dbReference type="InterPro" id="IPR027417">
    <property type="entry name" value="P-loop_NTPase"/>
</dbReference>
<feature type="region of interest" description="Disordered" evidence="6">
    <location>
        <begin position="962"/>
        <end position="1011"/>
    </location>
</feature>
<feature type="compositionally biased region" description="Acidic residues" evidence="6">
    <location>
        <begin position="348"/>
        <end position="359"/>
    </location>
</feature>
<feature type="domain" description="G" evidence="7">
    <location>
        <begin position="615"/>
        <end position="675"/>
    </location>
</feature>
<dbReference type="GO" id="GO:0005525">
    <property type="term" value="F:GTP binding"/>
    <property type="evidence" value="ECO:0007669"/>
    <property type="project" value="UniProtKB-KW"/>
</dbReference>
<dbReference type="Gene3D" id="3.40.50.300">
    <property type="entry name" value="P-loop containing nucleotide triphosphate hydrolases"/>
    <property type="match status" value="2"/>
</dbReference>
<reference evidence="8 9" key="1">
    <citation type="submission" date="2019-07" db="EMBL/GenBank/DDBJ databases">
        <title>Genomes of Cafeteria roenbergensis.</title>
        <authorList>
            <person name="Fischer M.G."/>
            <person name="Hackl T."/>
            <person name="Roman M."/>
        </authorList>
    </citation>
    <scope>NUCLEOTIDE SEQUENCE [LARGE SCALE GENOMIC DNA]</scope>
    <source>
        <strain evidence="8 9">RCC970-E3</strain>
    </source>
</reference>
<evidence type="ECO:0000256" key="1">
    <source>
        <dbReference type="ARBA" id="ARBA00022490"/>
    </source>
</evidence>
<evidence type="ECO:0000256" key="4">
    <source>
        <dbReference type="ARBA" id="ARBA00023134"/>
    </source>
</evidence>
<feature type="region of interest" description="Disordered" evidence="6">
    <location>
        <begin position="911"/>
        <end position="950"/>
    </location>
</feature>
<dbReference type="AlphaFoldDB" id="A0A5A8D0S4"/>
<dbReference type="InterPro" id="IPR043358">
    <property type="entry name" value="GNL1-like"/>
</dbReference>
<organism evidence="8 9">
    <name type="scientific">Cafeteria roenbergensis</name>
    <name type="common">Marine flagellate</name>
    <dbReference type="NCBI Taxonomy" id="33653"/>
    <lineage>
        <taxon>Eukaryota</taxon>
        <taxon>Sar</taxon>
        <taxon>Stramenopiles</taxon>
        <taxon>Bigyra</taxon>
        <taxon>Opalozoa</taxon>
        <taxon>Bicosoecida</taxon>
        <taxon>Cafeteriaceae</taxon>
        <taxon>Cafeteria</taxon>
    </lineage>
</organism>
<evidence type="ECO:0000256" key="5">
    <source>
        <dbReference type="SAM" id="Coils"/>
    </source>
</evidence>
<dbReference type="GO" id="GO:0003924">
    <property type="term" value="F:GTPase activity"/>
    <property type="evidence" value="ECO:0007669"/>
    <property type="project" value="InterPro"/>
</dbReference>
<feature type="region of interest" description="Disordered" evidence="6">
    <location>
        <begin position="1"/>
        <end position="56"/>
    </location>
</feature>
<accession>A0A5A8D0S4</accession>
<evidence type="ECO:0000313" key="8">
    <source>
        <dbReference type="EMBL" id="KAA0159062.1"/>
    </source>
</evidence>
<dbReference type="Pfam" id="PF01926">
    <property type="entry name" value="MMR_HSR1"/>
    <property type="match status" value="1"/>
</dbReference>
<gene>
    <name evidence="8" type="ORF">FNF28_05999</name>
</gene>
<feature type="compositionally biased region" description="Acidic residues" evidence="6">
    <location>
        <begin position="530"/>
        <end position="541"/>
    </location>
</feature>
<proteinExistence type="predicted"/>
<dbReference type="InterPro" id="IPR006073">
    <property type="entry name" value="GTP-bd"/>
</dbReference>
<evidence type="ECO:0000256" key="6">
    <source>
        <dbReference type="SAM" id="MobiDB-lite"/>
    </source>
</evidence>
<evidence type="ECO:0000259" key="7">
    <source>
        <dbReference type="Pfam" id="PF01926"/>
    </source>
</evidence>
<keyword evidence="4" id="KW-0342">GTP-binding</keyword>
<dbReference type="EMBL" id="VLTL01000137">
    <property type="protein sequence ID" value="KAA0159062.1"/>
    <property type="molecule type" value="Genomic_DNA"/>
</dbReference>
<dbReference type="GO" id="GO:0005829">
    <property type="term" value="C:cytosol"/>
    <property type="evidence" value="ECO:0007669"/>
    <property type="project" value="TreeGrafter"/>
</dbReference>
<feature type="region of interest" description="Disordered" evidence="6">
    <location>
        <begin position="489"/>
        <end position="559"/>
    </location>
</feature>
<dbReference type="PANTHER" id="PTHR45709:SF2">
    <property type="entry name" value="LARGE SUBUNIT GTPASE 1 HOMOLOG"/>
    <property type="match status" value="1"/>
</dbReference>
<keyword evidence="1" id="KW-0963">Cytoplasm</keyword>
<evidence type="ECO:0000313" key="9">
    <source>
        <dbReference type="Proteomes" id="UP000324907"/>
    </source>
</evidence>
<comment type="caution">
    <text evidence="8">The sequence shown here is derived from an EMBL/GenBank/DDBJ whole genome shotgun (WGS) entry which is preliminary data.</text>
</comment>
<feature type="compositionally biased region" description="Basic residues" evidence="6">
    <location>
        <begin position="925"/>
        <end position="939"/>
    </location>
</feature>
<dbReference type="PANTHER" id="PTHR45709">
    <property type="entry name" value="LARGE SUBUNIT GTPASE 1 HOMOLOG-RELATED"/>
    <property type="match status" value="1"/>
</dbReference>
<feature type="compositionally biased region" description="Acidic residues" evidence="6">
    <location>
        <begin position="327"/>
        <end position="337"/>
    </location>
</feature>
<feature type="compositionally biased region" description="Low complexity" evidence="6">
    <location>
        <begin position="542"/>
        <end position="558"/>
    </location>
</feature>